<dbReference type="Proteomes" id="UP000298049">
    <property type="component" value="Chromosome"/>
</dbReference>
<dbReference type="PANTHER" id="PTHR43434:SF24">
    <property type="entry name" value="HYDROLASE-RELATED"/>
    <property type="match status" value="1"/>
</dbReference>
<dbReference type="InterPro" id="IPR023198">
    <property type="entry name" value="PGP-like_dom2"/>
</dbReference>
<dbReference type="Gene3D" id="1.10.150.730">
    <property type="match status" value="1"/>
</dbReference>
<evidence type="ECO:0000313" key="2">
    <source>
        <dbReference type="Proteomes" id="UP000298049"/>
    </source>
</evidence>
<dbReference type="InterPro" id="IPR050155">
    <property type="entry name" value="HAD-like_hydrolase_sf"/>
</dbReference>
<dbReference type="OrthoDB" id="9782449at2"/>
<dbReference type="AlphaFoldDB" id="A0A4P7XFY2"/>
<dbReference type="EMBL" id="CP031093">
    <property type="protein sequence ID" value="QCF24657.1"/>
    <property type="molecule type" value="Genomic_DNA"/>
</dbReference>
<protein>
    <submittedName>
        <fullName evidence="1">HAD family hydrolase</fullName>
    </submittedName>
</protein>
<dbReference type="SUPFAM" id="SSF56784">
    <property type="entry name" value="HAD-like"/>
    <property type="match status" value="2"/>
</dbReference>
<dbReference type="InterPro" id="IPR041492">
    <property type="entry name" value="HAD_2"/>
</dbReference>
<accession>A0A4P7XFY2</accession>
<dbReference type="GO" id="GO:0005829">
    <property type="term" value="C:cytosol"/>
    <property type="evidence" value="ECO:0007669"/>
    <property type="project" value="TreeGrafter"/>
</dbReference>
<name>A0A4P7XFY2_9ALTE</name>
<dbReference type="InterPro" id="IPR023214">
    <property type="entry name" value="HAD_sf"/>
</dbReference>
<sequence length="561" mass="63414">MTASLTPPNVILLDWHGTLVDTHDAMFSAMEDMLPQLEELDLVSSLLGEDECNSAEDAKLVRYIRLFRRLHPRILAERRVSRTDIFNAIFGDNRDAKAKAHQCYNACYRKYFGQVKPLQDGIYQYLTSLKTLGIRLGVATNRNREFLEKELSIVDGGRWVGLFDVTICAGDVTEYKPDPEILLLSLAELAEAPGGASWYIGDSYVDMVTGRNAGVTRVFFNGGQVEDEWLNRTFAAYPDATPDAVINDFEGLMNLLERIQRKMPSAFHLPVAEVRPPAFAGPQAPPERVEPDWHPAVAELTPPTLILFDWHATLVDTLDAMYHAVDDMLPEFQQLGLMDKLIPPEHSRSPEDARLVEYVRAYAQLHPKVKADRKISRTDIFEVLFGDNQQAKQQAHKVFNHHYRKHYGNVAPFEPRVKELLVALRGLGLKTGVITNRDREFFEHELAAVDGVGWTDLFDTQVCGDDTPQRKPHPDQLFQAASELKAAPGPDVWYVGDSTTDVIAAKRAGMTAVFFNGALWDLPWLHRIFPGTERHPFQPDVVVNDFSEFWALVLTCLHLRK</sequence>
<dbReference type="NCBIfam" id="TIGR01549">
    <property type="entry name" value="HAD-SF-IA-v1"/>
    <property type="match status" value="1"/>
</dbReference>
<dbReference type="SFLD" id="SFLDG01129">
    <property type="entry name" value="C1.5:_HAD__Beta-PGM__Phosphata"/>
    <property type="match status" value="2"/>
</dbReference>
<gene>
    <name evidence="1" type="ORF">soil367_01065</name>
</gene>
<dbReference type="Pfam" id="PF13419">
    <property type="entry name" value="HAD_2"/>
    <property type="match status" value="2"/>
</dbReference>
<organism evidence="1 2">
    <name type="scientific">Hydrocarboniclastica marina</name>
    <dbReference type="NCBI Taxonomy" id="2259620"/>
    <lineage>
        <taxon>Bacteria</taxon>
        <taxon>Pseudomonadati</taxon>
        <taxon>Pseudomonadota</taxon>
        <taxon>Gammaproteobacteria</taxon>
        <taxon>Alteromonadales</taxon>
        <taxon>Alteromonadaceae</taxon>
        <taxon>Hydrocarboniclastica</taxon>
    </lineage>
</organism>
<reference evidence="1 2" key="1">
    <citation type="submission" date="2018-07" db="EMBL/GenBank/DDBJ databases">
        <title>Marsedoiliclastica nanhaica gen. nov. sp. nov., a novel marine hydrocarbonoclastic bacterium isolated from an in-situ enriched hydrocarbon-degrading consortium in deep-sea sediment.</title>
        <authorList>
            <person name="Dong C."/>
            <person name="Ma T."/>
            <person name="Liu R."/>
            <person name="Shao Z."/>
        </authorList>
    </citation>
    <scope>NUCLEOTIDE SEQUENCE [LARGE SCALE GENOMIC DNA]</scope>
    <source>
        <strain evidence="2">soil36-7</strain>
    </source>
</reference>
<dbReference type="InterPro" id="IPR036412">
    <property type="entry name" value="HAD-like_sf"/>
</dbReference>
<dbReference type="SFLD" id="SFLDS00003">
    <property type="entry name" value="Haloacid_Dehalogenase"/>
    <property type="match status" value="2"/>
</dbReference>
<dbReference type="GO" id="GO:0008967">
    <property type="term" value="F:phosphoglycolate phosphatase activity"/>
    <property type="evidence" value="ECO:0007669"/>
    <property type="project" value="UniProtKB-EC"/>
</dbReference>
<dbReference type="InterPro" id="IPR006439">
    <property type="entry name" value="HAD-SF_hydro_IA"/>
</dbReference>
<proteinExistence type="predicted"/>
<keyword evidence="1" id="KW-0378">Hydrolase</keyword>
<dbReference type="Gene3D" id="1.10.150.240">
    <property type="entry name" value="Putative phosphatase, domain 2"/>
    <property type="match status" value="1"/>
</dbReference>
<dbReference type="GO" id="GO:0006281">
    <property type="term" value="P:DNA repair"/>
    <property type="evidence" value="ECO:0007669"/>
    <property type="project" value="TreeGrafter"/>
</dbReference>
<dbReference type="RefSeq" id="WP_136546077.1">
    <property type="nucleotide sequence ID" value="NZ_CP031093.1"/>
</dbReference>
<dbReference type="PANTHER" id="PTHR43434">
    <property type="entry name" value="PHOSPHOGLYCOLATE PHOSPHATASE"/>
    <property type="match status" value="1"/>
</dbReference>
<evidence type="ECO:0000313" key="1">
    <source>
        <dbReference type="EMBL" id="QCF24657.1"/>
    </source>
</evidence>
<dbReference type="KEGG" id="hmi:soil367_01065"/>
<dbReference type="Gene3D" id="3.40.50.1000">
    <property type="entry name" value="HAD superfamily/HAD-like"/>
    <property type="match status" value="2"/>
</dbReference>
<keyword evidence="2" id="KW-1185">Reference proteome</keyword>